<dbReference type="InterPro" id="IPR014721">
    <property type="entry name" value="Ribsml_uS5_D2-typ_fold_subgr"/>
</dbReference>
<dbReference type="GO" id="GO:0003918">
    <property type="term" value="F:DNA topoisomerase type II (double strand cut, ATP-hydrolyzing) activity"/>
    <property type="evidence" value="ECO:0007669"/>
    <property type="project" value="UniProtKB-UniRule"/>
</dbReference>
<gene>
    <name evidence="11 14" type="primary">gyrB</name>
    <name evidence="14" type="ORF">I5803_13290</name>
</gene>
<dbReference type="EC" id="5.6.2.2" evidence="11"/>
<dbReference type="GO" id="GO:0006261">
    <property type="term" value="P:DNA-templated DNA replication"/>
    <property type="evidence" value="ECO:0007669"/>
    <property type="project" value="UniProtKB-UniRule"/>
</dbReference>
<evidence type="ECO:0000256" key="7">
    <source>
        <dbReference type="ARBA" id="ARBA00022842"/>
    </source>
</evidence>
<organism evidence="14 15">
    <name type="scientific">Caenimonas aquaedulcis</name>
    <dbReference type="NCBI Taxonomy" id="2793270"/>
    <lineage>
        <taxon>Bacteria</taxon>
        <taxon>Pseudomonadati</taxon>
        <taxon>Pseudomonadota</taxon>
        <taxon>Betaproteobacteria</taxon>
        <taxon>Burkholderiales</taxon>
        <taxon>Comamonadaceae</taxon>
        <taxon>Caenimonas</taxon>
    </lineage>
</organism>
<dbReference type="AlphaFoldDB" id="A0A931H5V3"/>
<dbReference type="InterPro" id="IPR002288">
    <property type="entry name" value="DNA_gyrase_B_C"/>
</dbReference>
<comment type="function">
    <text evidence="11">A type II topoisomerase that negatively supercoils closed circular double-stranded (ds) DNA in an ATP-dependent manner to modulate DNA topology and maintain chromosomes in an underwound state. Negative supercoiling favors strand separation, and DNA replication, transcription, recombination and repair, all of which involve strand separation. Also able to catalyze the interconversion of other topological isomers of dsDNA rings, including catenanes and knotted rings. Type II topoisomerases break and join 2 DNA strands simultaneously in an ATP-dependent manner.</text>
</comment>
<feature type="site" description="Interaction with DNA" evidence="11">
    <location>
        <position position="503"/>
    </location>
</feature>
<feature type="binding site" evidence="11">
    <location>
        <position position="562"/>
    </location>
    <ligand>
        <name>Mg(2+)</name>
        <dbReference type="ChEBI" id="CHEBI:18420"/>
        <label>2</label>
    </ligand>
</feature>
<keyword evidence="3 11" id="KW-0963">Cytoplasm</keyword>
<feature type="binding site" evidence="11">
    <location>
        <position position="564"/>
    </location>
    <ligand>
        <name>Mg(2+)</name>
        <dbReference type="ChEBI" id="CHEBI:18420"/>
        <label>2</label>
    </ligand>
</feature>
<dbReference type="SMART" id="SM00433">
    <property type="entry name" value="TOP2c"/>
    <property type="match status" value="1"/>
</dbReference>
<dbReference type="GO" id="GO:0006265">
    <property type="term" value="P:DNA topological change"/>
    <property type="evidence" value="ECO:0007669"/>
    <property type="project" value="UniProtKB-UniRule"/>
</dbReference>
<name>A0A931H5V3_9BURK</name>
<dbReference type="InterPro" id="IPR001241">
    <property type="entry name" value="Topo_IIA"/>
</dbReference>
<dbReference type="GO" id="GO:0005694">
    <property type="term" value="C:chromosome"/>
    <property type="evidence" value="ECO:0007669"/>
    <property type="project" value="InterPro"/>
</dbReference>
<dbReference type="FunFam" id="3.40.50.670:FF:000001">
    <property type="entry name" value="DNA topoisomerase 2"/>
    <property type="match status" value="1"/>
</dbReference>
<feature type="binding site" evidence="11">
    <location>
        <position position="478"/>
    </location>
    <ligand>
        <name>Mg(2+)</name>
        <dbReference type="ChEBI" id="CHEBI:18420"/>
        <label>1</label>
        <note>catalytic</note>
    </ligand>
</feature>
<dbReference type="Gene3D" id="3.40.50.670">
    <property type="match status" value="2"/>
</dbReference>
<comment type="miscellaneous">
    <text evidence="11">Few gyrases are as efficient as E.coli at forming negative supercoils. Not all organisms have 2 type II topoisomerases; in organisms with a single type II topoisomerase this enzyme also has to decatenate newly replicated chromosomes.</text>
</comment>
<dbReference type="GO" id="GO:0046872">
    <property type="term" value="F:metal ion binding"/>
    <property type="evidence" value="ECO:0007669"/>
    <property type="project" value="UniProtKB-KW"/>
</dbReference>
<dbReference type="SMART" id="SM00387">
    <property type="entry name" value="HATPase_c"/>
    <property type="match status" value="1"/>
</dbReference>
<dbReference type="SUPFAM" id="SSF54211">
    <property type="entry name" value="Ribosomal protein S5 domain 2-like"/>
    <property type="match status" value="1"/>
</dbReference>
<dbReference type="CDD" id="cd16928">
    <property type="entry name" value="HATPase_GyrB-like"/>
    <property type="match status" value="1"/>
</dbReference>
<dbReference type="InterPro" id="IPR041423">
    <property type="entry name" value="GyrB_insert"/>
</dbReference>
<comment type="subcellular location">
    <subcellularLocation>
        <location evidence="11">Cytoplasm</location>
    </subcellularLocation>
</comment>
<dbReference type="InterPro" id="IPR003594">
    <property type="entry name" value="HATPase_dom"/>
</dbReference>
<dbReference type="Pfam" id="PF01751">
    <property type="entry name" value="Toprim"/>
    <property type="match status" value="1"/>
</dbReference>
<dbReference type="InterPro" id="IPR013760">
    <property type="entry name" value="Topo_IIA-like_dom_sf"/>
</dbReference>
<comment type="cofactor">
    <cofactor evidence="11">
        <name>Mg(2+)</name>
        <dbReference type="ChEBI" id="CHEBI:18420"/>
    </cofactor>
    <cofactor evidence="11">
        <name>Mn(2+)</name>
        <dbReference type="ChEBI" id="CHEBI:29035"/>
    </cofactor>
    <cofactor evidence="11">
        <name>Ca(2+)</name>
        <dbReference type="ChEBI" id="CHEBI:29108"/>
    </cofactor>
    <text evidence="11">Binds two Mg(2+) per subunit. The magnesium ions form salt bridges with both the protein and the DNA. Can also accept other divalent metal cations, such as Mn(2+) or Ca(2+).</text>
</comment>
<keyword evidence="6 11" id="KW-0067">ATP-binding</keyword>
<keyword evidence="4 11" id="KW-0479">Metal-binding</keyword>
<dbReference type="CDD" id="cd03366">
    <property type="entry name" value="TOPRIM_TopoIIA_GyrB"/>
    <property type="match status" value="1"/>
</dbReference>
<evidence type="ECO:0000256" key="9">
    <source>
        <dbReference type="ARBA" id="ARBA00023125"/>
    </source>
</evidence>
<keyword evidence="10 11" id="KW-0413">Isomerase</keyword>
<dbReference type="Pfam" id="PF02518">
    <property type="entry name" value="HATPase_c"/>
    <property type="match status" value="1"/>
</dbReference>
<dbReference type="CDD" id="cd00822">
    <property type="entry name" value="TopoII_Trans_DNA_gyrase"/>
    <property type="match status" value="1"/>
</dbReference>
<dbReference type="NCBIfam" id="TIGR01059">
    <property type="entry name" value="gyrB"/>
    <property type="match status" value="1"/>
</dbReference>
<evidence type="ECO:0000259" key="13">
    <source>
        <dbReference type="PROSITE" id="PS50880"/>
    </source>
</evidence>
<comment type="similarity">
    <text evidence="2 11">Belongs to the type II topoisomerase GyrB family.</text>
</comment>
<evidence type="ECO:0000313" key="15">
    <source>
        <dbReference type="Proteomes" id="UP000651050"/>
    </source>
</evidence>
<accession>A0A931H5V3</accession>
<dbReference type="SUPFAM" id="SSF56719">
    <property type="entry name" value="Type II DNA topoisomerase"/>
    <property type="match status" value="1"/>
</dbReference>
<dbReference type="FunFam" id="3.30.565.10:FF:000002">
    <property type="entry name" value="DNA gyrase subunit B"/>
    <property type="match status" value="1"/>
</dbReference>
<comment type="caution">
    <text evidence="14">The sequence shown here is derived from an EMBL/GenBank/DDBJ whole genome shotgun (WGS) entry which is preliminary data.</text>
</comment>
<dbReference type="InterPro" id="IPR018522">
    <property type="entry name" value="TopoIIA_CS"/>
</dbReference>
<protein>
    <recommendedName>
        <fullName evidence="11">DNA gyrase subunit B</fullName>
        <ecNumber evidence="11">5.6.2.2</ecNumber>
    </recommendedName>
</protein>
<dbReference type="Pfam" id="PF00986">
    <property type="entry name" value="DNA_gyraseB_C"/>
    <property type="match status" value="1"/>
</dbReference>
<dbReference type="InterPro" id="IPR013506">
    <property type="entry name" value="Topo_IIA_bsu_dom2"/>
</dbReference>
<feature type="binding site" evidence="11">
    <location>
        <position position="562"/>
    </location>
    <ligand>
        <name>Mg(2+)</name>
        <dbReference type="ChEBI" id="CHEBI:18420"/>
        <label>1</label>
        <note>catalytic</note>
    </ligand>
</feature>
<dbReference type="FunFam" id="3.30.230.10:FF:000005">
    <property type="entry name" value="DNA gyrase subunit B"/>
    <property type="match status" value="1"/>
</dbReference>
<dbReference type="Pfam" id="PF00204">
    <property type="entry name" value="DNA_gyraseB"/>
    <property type="match status" value="1"/>
</dbReference>
<dbReference type="InterPro" id="IPR006171">
    <property type="entry name" value="TOPRIM_dom"/>
</dbReference>
<dbReference type="GO" id="GO:0005737">
    <property type="term" value="C:cytoplasm"/>
    <property type="evidence" value="ECO:0007669"/>
    <property type="project" value="UniProtKB-SubCell"/>
</dbReference>
<evidence type="ECO:0000256" key="3">
    <source>
        <dbReference type="ARBA" id="ARBA00022490"/>
    </source>
</evidence>
<dbReference type="FunFam" id="3.40.50.670:FF:000004">
    <property type="entry name" value="DNA gyrase subunit B"/>
    <property type="match status" value="1"/>
</dbReference>
<evidence type="ECO:0000256" key="10">
    <source>
        <dbReference type="ARBA" id="ARBA00023235"/>
    </source>
</evidence>
<dbReference type="GO" id="GO:0005524">
    <property type="term" value="F:ATP binding"/>
    <property type="evidence" value="ECO:0007669"/>
    <property type="project" value="UniProtKB-UniRule"/>
</dbReference>
<dbReference type="NCBIfam" id="NF004189">
    <property type="entry name" value="PRK05644.1"/>
    <property type="match status" value="1"/>
</dbReference>
<dbReference type="InterPro" id="IPR011557">
    <property type="entry name" value="GyrB"/>
</dbReference>
<keyword evidence="8 11" id="KW-0799">Topoisomerase</keyword>
<keyword evidence="15" id="KW-1185">Reference proteome</keyword>
<comment type="subunit">
    <text evidence="11">Heterotetramer, composed of two GyrA and two GyrB chains. In the heterotetramer, GyrA contains the active site tyrosine that forms a transient covalent intermediate with DNA, while GyrB binds cofactors and catalyzes ATP hydrolysis.</text>
</comment>
<evidence type="ECO:0000256" key="5">
    <source>
        <dbReference type="ARBA" id="ARBA00022741"/>
    </source>
</evidence>
<proteinExistence type="inferred from homology"/>
<dbReference type="HAMAP" id="MF_01898">
    <property type="entry name" value="GyrB"/>
    <property type="match status" value="1"/>
</dbReference>
<dbReference type="PROSITE" id="PS00177">
    <property type="entry name" value="TOPOISOMERASE_II"/>
    <property type="match status" value="1"/>
</dbReference>
<evidence type="ECO:0000256" key="12">
    <source>
        <dbReference type="SAM" id="MobiDB-lite"/>
    </source>
</evidence>
<evidence type="ECO:0000256" key="6">
    <source>
        <dbReference type="ARBA" id="ARBA00022840"/>
    </source>
</evidence>
<keyword evidence="7 11" id="KW-0460">Magnesium</keyword>
<dbReference type="InterPro" id="IPR013759">
    <property type="entry name" value="Topo_IIA_B_C"/>
</dbReference>
<keyword evidence="5 11" id="KW-0547">Nucleotide-binding</keyword>
<dbReference type="Pfam" id="PF21249">
    <property type="entry name" value="GyrB_hook"/>
    <property type="match status" value="1"/>
</dbReference>
<dbReference type="EMBL" id="JADWYS010000001">
    <property type="protein sequence ID" value="MBG9389003.1"/>
    <property type="molecule type" value="Genomic_DNA"/>
</dbReference>
<evidence type="ECO:0000256" key="1">
    <source>
        <dbReference type="ARBA" id="ARBA00000185"/>
    </source>
</evidence>
<dbReference type="InterPro" id="IPR020568">
    <property type="entry name" value="Ribosomal_Su5_D2-typ_SF"/>
</dbReference>
<dbReference type="InterPro" id="IPR049353">
    <property type="entry name" value="GyrB_hook"/>
</dbReference>
<dbReference type="PRINTS" id="PR01159">
    <property type="entry name" value="DNAGYRASEB"/>
</dbReference>
<feature type="site" description="Interaction with DNA" evidence="11">
    <location>
        <position position="506"/>
    </location>
</feature>
<dbReference type="Gene3D" id="3.30.565.10">
    <property type="entry name" value="Histidine kinase-like ATPase, C-terminal domain"/>
    <property type="match status" value="1"/>
</dbReference>
<dbReference type="GO" id="GO:0003677">
    <property type="term" value="F:DNA binding"/>
    <property type="evidence" value="ECO:0007669"/>
    <property type="project" value="UniProtKB-KW"/>
</dbReference>
<comment type="catalytic activity">
    <reaction evidence="1 11">
        <text>ATP-dependent breakage, passage and rejoining of double-stranded DNA.</text>
        <dbReference type="EC" id="5.6.2.2"/>
    </reaction>
</comment>
<keyword evidence="9" id="KW-0238">DNA-binding</keyword>
<dbReference type="InterPro" id="IPR036890">
    <property type="entry name" value="HATPase_C_sf"/>
</dbReference>
<dbReference type="Gene3D" id="3.30.230.10">
    <property type="match status" value="1"/>
</dbReference>
<dbReference type="PANTHER" id="PTHR45866">
    <property type="entry name" value="DNA GYRASE/TOPOISOMERASE SUBUNIT B"/>
    <property type="match status" value="1"/>
</dbReference>
<reference evidence="14" key="1">
    <citation type="submission" date="2020-11" db="EMBL/GenBank/DDBJ databases">
        <title>Bacterial whole genome sequence for Caenimonas sp. DR4.4.</title>
        <authorList>
            <person name="Le V."/>
            <person name="Ko S.-R."/>
            <person name="Ahn C.-Y."/>
            <person name="Oh H.-M."/>
        </authorList>
    </citation>
    <scope>NUCLEOTIDE SEQUENCE</scope>
    <source>
        <strain evidence="14">DR4.4</strain>
    </source>
</reference>
<evidence type="ECO:0000313" key="14">
    <source>
        <dbReference type="EMBL" id="MBG9389003.1"/>
    </source>
</evidence>
<dbReference type="InterPro" id="IPR034160">
    <property type="entry name" value="TOPRIM_GyrB"/>
</dbReference>
<dbReference type="Proteomes" id="UP000651050">
    <property type="component" value="Unassembled WGS sequence"/>
</dbReference>
<feature type="region of interest" description="Disordered" evidence="12">
    <location>
        <begin position="1"/>
        <end position="28"/>
    </location>
</feature>
<evidence type="ECO:0000256" key="4">
    <source>
        <dbReference type="ARBA" id="ARBA00022723"/>
    </source>
</evidence>
<dbReference type="SUPFAM" id="SSF55874">
    <property type="entry name" value="ATPase domain of HSP90 chaperone/DNA topoisomerase II/histidine kinase"/>
    <property type="match status" value="1"/>
</dbReference>
<sequence>MSEENKQGDQVNTGPAGEDSSNFQPKIDTNQEGASAAYGEGSIQILEGLEAVRKRPGMYIGDTSDGTGLHHLVFEVVDNSIDEALAGHCDDIVVTIHSDNSVSVVDNGRGIPTGIKMDDKHEPKRSASEIALTELHAGGKFNQNSYKVSGGLHGVGVSCVNALSKMLRLTVRREGKVHVLEFSRGFVQNRIIEKIDGVEVSPMQVMGDTDKRGTEVHFLPDTEIFKENNDFHYEILSKRLRELSFLNNGVRIRLVDERSGKSDDFSGAGGVKGFVAFINKGKTVLHPNVFHAMGDRQSDQNTNIGVEVAMQWNSGYNEQVLCFTNNIPQRDGGTHLTGLRAAMTRVINKYIDDTELAKKAKVEVTGDDMREGLTCVLSVKVPEPKFSSQTKDKLVSSEVRGPVEDVVARTLGDFLQERPNDAKIIVGKIIEAARAREAARKAREMTRRKGVLDGMGLPGKLADCQEKDPAMCEIYIVEGDSAGGSAKQGRDRKFQAILPLRGKILNVEKARYEKLLTSNEILTLITALGTGIGKAGATANGGGADDFNVAKLRYHRIIIMTDADVDGAHIRTLLLTFFYRQMPELVERGHIYIAQPPLYKVKAGKEELYLKDGGELDKFLLRIAMNGATVHTGGPANTTISGDTLTELARKHQVAEAVIHRLSNFMDAEALRAIADGVSLNLDTVPDAEASAVQLQTKLQELDKASNQAPAEVAGEFDVRTDKPILRISRRHHGNIKSSVITQDFVHGADYAALAEAANTFRGLLHEGARVVRGEGERAKEEKVGDFRQAMQWLLAEAERATSRQRYKGLGEMNPQQLWETTMDPEVRRLLRVQIDDAIAADAVFTMLMGDEVEPRREFIESNALRAANIDV</sequence>
<dbReference type="RefSeq" id="WP_196986821.1">
    <property type="nucleotide sequence ID" value="NZ_JADWYS010000001.1"/>
</dbReference>
<dbReference type="PRINTS" id="PR00418">
    <property type="entry name" value="TPI2FAMILY"/>
</dbReference>
<dbReference type="Pfam" id="PF18053">
    <property type="entry name" value="GyrB_insert"/>
    <property type="match status" value="1"/>
</dbReference>
<dbReference type="PROSITE" id="PS50880">
    <property type="entry name" value="TOPRIM"/>
    <property type="match status" value="1"/>
</dbReference>
<feature type="compositionally biased region" description="Polar residues" evidence="12">
    <location>
        <begin position="8"/>
        <end position="28"/>
    </location>
</feature>
<evidence type="ECO:0000256" key="2">
    <source>
        <dbReference type="ARBA" id="ARBA00010708"/>
    </source>
</evidence>
<evidence type="ECO:0000256" key="11">
    <source>
        <dbReference type="HAMAP-Rule" id="MF_01898"/>
    </source>
</evidence>
<feature type="domain" description="Toprim" evidence="13">
    <location>
        <begin position="472"/>
        <end position="597"/>
    </location>
</feature>
<dbReference type="PANTHER" id="PTHR45866:SF1">
    <property type="entry name" value="DNA GYRASE SUBUNIT B, MITOCHONDRIAL"/>
    <property type="match status" value="1"/>
</dbReference>
<evidence type="ECO:0000256" key="8">
    <source>
        <dbReference type="ARBA" id="ARBA00023029"/>
    </source>
</evidence>
<dbReference type="NCBIfam" id="NF011501">
    <property type="entry name" value="PRK14939.1"/>
    <property type="match status" value="1"/>
</dbReference>
<dbReference type="InterPro" id="IPR000565">
    <property type="entry name" value="Topo_IIA_B"/>
</dbReference>